<reference evidence="9 10" key="1">
    <citation type="submission" date="2024-01" db="EMBL/GenBank/DDBJ databases">
        <title>Genome insights into Plantactinospora veratri sp. nov.</title>
        <authorList>
            <person name="Wang L."/>
        </authorList>
    </citation>
    <scope>NUCLEOTIDE SEQUENCE [LARGE SCALE GENOMIC DNA]</scope>
    <source>
        <strain evidence="9 10">NEAU-FHS4</strain>
    </source>
</reference>
<dbReference type="PRINTS" id="PR01179">
    <property type="entry name" value="ODADCRBXLASE"/>
</dbReference>
<comment type="pathway">
    <text evidence="7">Amino-acid biosynthesis; L-lysine biosynthesis via DAP pathway; L-lysine from DL-2,6-diaminopimelate: step 1/1.</text>
</comment>
<dbReference type="SUPFAM" id="SSF51419">
    <property type="entry name" value="PLP-binding barrel"/>
    <property type="match status" value="1"/>
</dbReference>
<evidence type="ECO:0000313" key="10">
    <source>
        <dbReference type="Proteomes" id="UP001339911"/>
    </source>
</evidence>
<dbReference type="InterPro" id="IPR029066">
    <property type="entry name" value="PLP-binding_barrel"/>
</dbReference>
<dbReference type="EC" id="4.1.1.20" evidence="6 7"/>
<dbReference type="PANTHER" id="PTHR43727">
    <property type="entry name" value="DIAMINOPIMELATE DECARBOXYLASE"/>
    <property type="match status" value="1"/>
</dbReference>
<dbReference type="PRINTS" id="PR01181">
    <property type="entry name" value="DAPDCRBXLASE"/>
</dbReference>
<proteinExistence type="predicted"/>
<dbReference type="InterPro" id="IPR022644">
    <property type="entry name" value="De-COase2_N"/>
</dbReference>
<dbReference type="PANTHER" id="PTHR43727:SF2">
    <property type="entry name" value="GROUP IV DECARBOXYLASE"/>
    <property type="match status" value="1"/>
</dbReference>
<dbReference type="EMBL" id="JAZGQL010000040">
    <property type="protein sequence ID" value="MEE6311985.1"/>
    <property type="molecule type" value="Genomic_DNA"/>
</dbReference>
<dbReference type="InterPro" id="IPR002986">
    <property type="entry name" value="DAP_deCOOHase_LysA"/>
</dbReference>
<comment type="caution">
    <text evidence="9">The sequence shown here is derived from an EMBL/GenBank/DDBJ whole genome shotgun (WGS) entry which is preliminary data.</text>
</comment>
<dbReference type="CDD" id="cd06839">
    <property type="entry name" value="PLPDE_III_Btrk_like"/>
    <property type="match status" value="1"/>
</dbReference>
<feature type="domain" description="Orn/DAP/Arg decarboxylase 2 N-terminal" evidence="8">
    <location>
        <begin position="30"/>
        <end position="279"/>
    </location>
</feature>
<name>A0ABU7SQ01_9ACTN</name>
<dbReference type="Gene3D" id="3.20.20.10">
    <property type="entry name" value="Alanine racemase"/>
    <property type="match status" value="1"/>
</dbReference>
<evidence type="ECO:0000256" key="4">
    <source>
        <dbReference type="ARBA" id="ARBA00023154"/>
    </source>
</evidence>
<evidence type="ECO:0000256" key="1">
    <source>
        <dbReference type="ARBA" id="ARBA00001933"/>
    </source>
</evidence>
<dbReference type="InterPro" id="IPR009006">
    <property type="entry name" value="Ala_racemase/Decarboxylase_C"/>
</dbReference>
<keyword evidence="4 7" id="KW-0028">Amino-acid biosynthesis</keyword>
<evidence type="ECO:0000313" key="9">
    <source>
        <dbReference type="EMBL" id="MEE6311985.1"/>
    </source>
</evidence>
<keyword evidence="4 7" id="KW-0457">Lysine biosynthesis</keyword>
<keyword evidence="2 7" id="KW-0210">Decarboxylase</keyword>
<dbReference type="Proteomes" id="UP001339911">
    <property type="component" value="Unassembled WGS sequence"/>
</dbReference>
<dbReference type="Pfam" id="PF02784">
    <property type="entry name" value="Orn_Arg_deC_N"/>
    <property type="match status" value="1"/>
</dbReference>
<dbReference type="InterPro" id="IPR000183">
    <property type="entry name" value="Orn/DAP/Arg_de-COase"/>
</dbReference>
<sequence length="433" mass="46508">MSVEFEIQGFTVSELAERFGTPMYLYDGAELRRRFTELRAGLHPALEVFYSLKANPNVSVCALLRSLGSGAEVSSLAELVTADRAGVAASDVIFLGPGKTAEEVDACVRGGVGAIVCESYGELDLIDRRARAHGVVAPVVLRVNPSFSVKGSGLTMGGRPRQFGIDETQLRDGDPGRLRRPGIRVIGIQVYVGTRILSEQVIVENTRRIFELAERISRHCDFPLEIVDVGGGLGVAYFDGEDDLDLDVLAGLLNPVVADFVRRHPRTRVLLEVGRYLTAPAGVYVTRVNYVKSSMGENFAIVDGGTNHHMAAVGIGSFVKRNYPLALLNRVKEPASESWHVTGPLCTPNDTLGKAVRLPPVRVGDLVGVLRSGAYGPSASPVLFLSHGHPAEVLVDAGRAHLVRRRDTVDDLLNPQVLYTEPAGAGSDQGVPG</sequence>
<evidence type="ECO:0000256" key="6">
    <source>
        <dbReference type="NCBIfam" id="TIGR01048"/>
    </source>
</evidence>
<evidence type="ECO:0000259" key="8">
    <source>
        <dbReference type="Pfam" id="PF02784"/>
    </source>
</evidence>
<dbReference type="SUPFAM" id="SSF50621">
    <property type="entry name" value="Alanine racemase C-terminal domain-like"/>
    <property type="match status" value="1"/>
</dbReference>
<comment type="catalytic activity">
    <reaction evidence="7">
        <text>meso-2,6-diaminopimelate + H(+) = L-lysine + CO2</text>
        <dbReference type="Rhea" id="RHEA:15101"/>
        <dbReference type="ChEBI" id="CHEBI:15378"/>
        <dbReference type="ChEBI" id="CHEBI:16526"/>
        <dbReference type="ChEBI" id="CHEBI:32551"/>
        <dbReference type="ChEBI" id="CHEBI:57791"/>
        <dbReference type="EC" id="4.1.1.20"/>
    </reaction>
</comment>
<keyword evidence="10" id="KW-1185">Reference proteome</keyword>
<keyword evidence="3" id="KW-0663">Pyridoxal phosphate</keyword>
<evidence type="ECO:0000256" key="7">
    <source>
        <dbReference type="RuleBase" id="RU003738"/>
    </source>
</evidence>
<evidence type="ECO:0000256" key="3">
    <source>
        <dbReference type="ARBA" id="ARBA00022898"/>
    </source>
</evidence>
<protein>
    <recommendedName>
        <fullName evidence="6 7">Diaminopimelate decarboxylase</fullName>
        <ecNumber evidence="6 7">4.1.1.20</ecNumber>
    </recommendedName>
</protein>
<comment type="cofactor">
    <cofactor evidence="1 7">
        <name>pyridoxal 5'-phosphate</name>
        <dbReference type="ChEBI" id="CHEBI:597326"/>
    </cofactor>
</comment>
<dbReference type="Gene3D" id="2.40.37.10">
    <property type="entry name" value="Lyase, Ornithine Decarboxylase, Chain A, domain 1"/>
    <property type="match status" value="1"/>
</dbReference>
<organism evidence="9 10">
    <name type="scientific">Plantactinospora veratri</name>
    <dbReference type="NCBI Taxonomy" id="1436122"/>
    <lineage>
        <taxon>Bacteria</taxon>
        <taxon>Bacillati</taxon>
        <taxon>Actinomycetota</taxon>
        <taxon>Actinomycetes</taxon>
        <taxon>Micromonosporales</taxon>
        <taxon>Micromonosporaceae</taxon>
        <taxon>Plantactinospora</taxon>
    </lineage>
</organism>
<dbReference type="NCBIfam" id="TIGR01048">
    <property type="entry name" value="lysA"/>
    <property type="match status" value="1"/>
</dbReference>
<evidence type="ECO:0000256" key="5">
    <source>
        <dbReference type="ARBA" id="ARBA00023239"/>
    </source>
</evidence>
<gene>
    <name evidence="9" type="primary">lysA</name>
    <name evidence="9" type="ORF">V1634_34770</name>
</gene>
<accession>A0ABU7SQ01</accession>
<dbReference type="GO" id="GO:0008836">
    <property type="term" value="F:diaminopimelate decarboxylase activity"/>
    <property type="evidence" value="ECO:0007669"/>
    <property type="project" value="UniProtKB-EC"/>
</dbReference>
<evidence type="ECO:0000256" key="2">
    <source>
        <dbReference type="ARBA" id="ARBA00022793"/>
    </source>
</evidence>
<keyword evidence="5 7" id="KW-0456">Lyase</keyword>
<dbReference type="RefSeq" id="WP_331211867.1">
    <property type="nucleotide sequence ID" value="NZ_JAZGQL010000040.1"/>
</dbReference>